<dbReference type="Gene3D" id="1.20.120.1760">
    <property type="match status" value="1"/>
</dbReference>
<protein>
    <submittedName>
        <fullName evidence="2">CDP-alcohol phosphatidyltransferase</fullName>
    </submittedName>
</protein>
<accession>A0A110AZJ3</accession>
<dbReference type="InterPro" id="IPR048254">
    <property type="entry name" value="CDP_ALCOHOL_P_TRANSF_CS"/>
</dbReference>
<gene>
    <name evidence="2" type="ORF">MgSA37_02454</name>
</gene>
<dbReference type="InterPro" id="IPR043130">
    <property type="entry name" value="CDP-OH_PTrfase_TM_dom"/>
</dbReference>
<dbReference type="GO" id="GO:0016020">
    <property type="term" value="C:membrane"/>
    <property type="evidence" value="ECO:0007669"/>
    <property type="project" value="InterPro"/>
</dbReference>
<dbReference type="GO" id="GO:0008444">
    <property type="term" value="F:CDP-diacylglycerol-glycerol-3-phosphate 3-phosphatidyltransferase activity"/>
    <property type="evidence" value="ECO:0007669"/>
    <property type="project" value="UniProtKB-EC"/>
</dbReference>
<keyword evidence="3" id="KW-1185">Reference proteome</keyword>
<evidence type="ECO:0000313" key="2">
    <source>
        <dbReference type="EMBL" id="BAU54280.1"/>
    </source>
</evidence>
<organism evidence="2 3">
    <name type="scientific">Mucilaginibacter gotjawali</name>
    <dbReference type="NCBI Taxonomy" id="1550579"/>
    <lineage>
        <taxon>Bacteria</taxon>
        <taxon>Pseudomonadati</taxon>
        <taxon>Bacteroidota</taxon>
        <taxon>Sphingobacteriia</taxon>
        <taxon>Sphingobacteriales</taxon>
        <taxon>Sphingobacteriaceae</taxon>
        <taxon>Mucilaginibacter</taxon>
    </lineage>
</organism>
<dbReference type="InterPro" id="IPR000462">
    <property type="entry name" value="CDP-OH_P_trans"/>
</dbReference>
<dbReference type="OrthoDB" id="9785031at2"/>
<dbReference type="PROSITE" id="PS00379">
    <property type="entry name" value="CDP_ALCOHOL_P_TRANSF"/>
    <property type="match status" value="1"/>
</dbReference>
<dbReference type="Pfam" id="PF01066">
    <property type="entry name" value="CDP-OH_P_transf"/>
    <property type="match status" value="1"/>
</dbReference>
<dbReference type="EMBL" id="AP017313">
    <property type="protein sequence ID" value="BAU54280.1"/>
    <property type="molecule type" value="Genomic_DNA"/>
</dbReference>
<dbReference type="KEGG" id="mgot:MgSA37_02454"/>
<reference evidence="2 3" key="1">
    <citation type="submission" date="2015-12" db="EMBL/GenBank/DDBJ databases">
        <title>Genome sequence of Mucilaginibacter gotjawali.</title>
        <authorList>
            <person name="Lee J.S."/>
            <person name="Lee K.C."/>
            <person name="Kim K.K."/>
            <person name="Lee B.W."/>
        </authorList>
    </citation>
    <scope>NUCLEOTIDE SEQUENCE [LARGE SCALE GENOMIC DNA]</scope>
    <source>
        <strain evidence="2 3">SA3-7</strain>
    </source>
</reference>
<keyword evidence="1 2" id="KW-0808">Transferase</keyword>
<sequence>MHKPGYYIVNAITLYRLLAAFVMILLVINHDFDLFKWMLVFSFFTDAIDGYLARAYKVISKFGASLDSIADDLTVGVAIIGIVIFNQGFLIHEIMLVVILIMLYVFQVIFALARYGKITGFHTWLAKIAAVLQGLFFISFFFLPVPLYFLFYLTAIATILDLVEEIILVWMLPRWRANVKGLYWVLKSKSSR</sequence>
<dbReference type="Proteomes" id="UP000218263">
    <property type="component" value="Chromosome"/>
</dbReference>
<evidence type="ECO:0000313" key="3">
    <source>
        <dbReference type="Proteomes" id="UP000218263"/>
    </source>
</evidence>
<dbReference type="GO" id="GO:0008654">
    <property type="term" value="P:phospholipid biosynthetic process"/>
    <property type="evidence" value="ECO:0007669"/>
    <property type="project" value="InterPro"/>
</dbReference>
<name>A0A110AZJ3_9SPHI</name>
<comment type="similarity">
    <text evidence="1">Belongs to the CDP-alcohol phosphatidyltransferase class-I family.</text>
</comment>
<proteinExistence type="inferred from homology"/>
<dbReference type="RefSeq" id="WP_096352174.1">
    <property type="nucleotide sequence ID" value="NZ_AP017313.1"/>
</dbReference>
<dbReference type="AlphaFoldDB" id="A0A110AZJ3"/>
<evidence type="ECO:0000256" key="1">
    <source>
        <dbReference type="RuleBase" id="RU003750"/>
    </source>
</evidence>